<dbReference type="InterPro" id="IPR025558">
    <property type="entry name" value="DUF4283"/>
</dbReference>
<gene>
    <name evidence="2" type="ORF">Gohar_001075</name>
</gene>
<accession>A0A7J9I2Q4</accession>
<evidence type="ECO:0000313" key="3">
    <source>
        <dbReference type="Proteomes" id="UP000593560"/>
    </source>
</evidence>
<keyword evidence="3" id="KW-1185">Reference proteome</keyword>
<evidence type="ECO:0000313" key="2">
    <source>
        <dbReference type="EMBL" id="MBA0816409.1"/>
    </source>
</evidence>
<feature type="domain" description="DUF4283" evidence="1">
    <location>
        <begin position="36"/>
        <end position="82"/>
    </location>
</feature>
<dbReference type="EMBL" id="JABFAD010000013">
    <property type="protein sequence ID" value="MBA0816409.1"/>
    <property type="molecule type" value="Genomic_DNA"/>
</dbReference>
<sequence length="122" mass="13840">MAVVEETLADLFISEEEEVALPLGSKGSEGGVFYGNCFVGSFLTSSVINFQFMRSTLANIWHLIGSISISNLNEGHYLFQLMRIRLRQGLGHEEGFCPIWILQEKQDFELEWDITLRAPARQ</sequence>
<comment type="caution">
    <text evidence="2">The sequence shown here is derived from an EMBL/GenBank/DDBJ whole genome shotgun (WGS) entry which is preliminary data.</text>
</comment>
<dbReference type="AlphaFoldDB" id="A0A7J9I2Q4"/>
<evidence type="ECO:0000259" key="1">
    <source>
        <dbReference type="Pfam" id="PF14111"/>
    </source>
</evidence>
<dbReference type="Pfam" id="PF14111">
    <property type="entry name" value="DUF4283"/>
    <property type="match status" value="1"/>
</dbReference>
<proteinExistence type="predicted"/>
<protein>
    <recommendedName>
        <fullName evidence="1">DUF4283 domain-containing protein</fullName>
    </recommendedName>
</protein>
<reference evidence="2 3" key="1">
    <citation type="journal article" date="2019" name="Genome Biol. Evol.">
        <title>Insights into the evolution of the New World diploid cottons (Gossypium, subgenus Houzingenia) based on genome sequencing.</title>
        <authorList>
            <person name="Grover C.E."/>
            <person name="Arick M.A. 2nd"/>
            <person name="Thrash A."/>
            <person name="Conover J.L."/>
            <person name="Sanders W.S."/>
            <person name="Peterson D.G."/>
            <person name="Frelichowski J.E."/>
            <person name="Scheffler J.A."/>
            <person name="Scheffler B.E."/>
            <person name="Wendel J.F."/>
        </authorList>
    </citation>
    <scope>NUCLEOTIDE SEQUENCE [LARGE SCALE GENOMIC DNA]</scope>
    <source>
        <strain evidence="2">0</strain>
        <tissue evidence="2">Leaf</tissue>
    </source>
</reference>
<organism evidence="2 3">
    <name type="scientific">Gossypium harknessii</name>
    <dbReference type="NCBI Taxonomy" id="34285"/>
    <lineage>
        <taxon>Eukaryota</taxon>
        <taxon>Viridiplantae</taxon>
        <taxon>Streptophyta</taxon>
        <taxon>Embryophyta</taxon>
        <taxon>Tracheophyta</taxon>
        <taxon>Spermatophyta</taxon>
        <taxon>Magnoliopsida</taxon>
        <taxon>eudicotyledons</taxon>
        <taxon>Gunneridae</taxon>
        <taxon>Pentapetalae</taxon>
        <taxon>rosids</taxon>
        <taxon>malvids</taxon>
        <taxon>Malvales</taxon>
        <taxon>Malvaceae</taxon>
        <taxon>Malvoideae</taxon>
        <taxon>Gossypium</taxon>
    </lineage>
</organism>
<feature type="non-terminal residue" evidence="2">
    <location>
        <position position="122"/>
    </location>
</feature>
<dbReference type="Proteomes" id="UP000593560">
    <property type="component" value="Unassembled WGS sequence"/>
</dbReference>
<dbReference type="OrthoDB" id="1743559at2759"/>
<name>A0A7J9I2Q4_9ROSI</name>